<keyword evidence="3" id="KW-1185">Reference proteome</keyword>
<evidence type="ECO:0000313" key="2">
    <source>
        <dbReference type="EMBL" id="KAF2493737.1"/>
    </source>
</evidence>
<reference evidence="2" key="1">
    <citation type="journal article" date="2020" name="Stud. Mycol.">
        <title>101 Dothideomycetes genomes: a test case for predicting lifestyles and emergence of pathogens.</title>
        <authorList>
            <person name="Haridas S."/>
            <person name="Albert R."/>
            <person name="Binder M."/>
            <person name="Bloem J."/>
            <person name="Labutti K."/>
            <person name="Salamov A."/>
            <person name="Andreopoulos B."/>
            <person name="Baker S."/>
            <person name="Barry K."/>
            <person name="Bills G."/>
            <person name="Bluhm B."/>
            <person name="Cannon C."/>
            <person name="Castanera R."/>
            <person name="Culley D."/>
            <person name="Daum C."/>
            <person name="Ezra D."/>
            <person name="Gonzalez J."/>
            <person name="Henrissat B."/>
            <person name="Kuo A."/>
            <person name="Liang C."/>
            <person name="Lipzen A."/>
            <person name="Lutzoni F."/>
            <person name="Magnuson J."/>
            <person name="Mondo S."/>
            <person name="Nolan M."/>
            <person name="Ohm R."/>
            <person name="Pangilinan J."/>
            <person name="Park H.-J."/>
            <person name="Ramirez L."/>
            <person name="Alfaro M."/>
            <person name="Sun H."/>
            <person name="Tritt A."/>
            <person name="Yoshinaga Y."/>
            <person name="Zwiers L.-H."/>
            <person name="Turgeon B."/>
            <person name="Goodwin S."/>
            <person name="Spatafora J."/>
            <person name="Crous P."/>
            <person name="Grigoriev I."/>
        </authorList>
    </citation>
    <scope>NUCLEOTIDE SEQUENCE</scope>
    <source>
        <strain evidence="2">CBS 269.34</strain>
    </source>
</reference>
<feature type="region of interest" description="Disordered" evidence="1">
    <location>
        <begin position="1"/>
        <end position="20"/>
    </location>
</feature>
<dbReference type="Proteomes" id="UP000799750">
    <property type="component" value="Unassembled WGS sequence"/>
</dbReference>
<dbReference type="OrthoDB" id="5279008at2759"/>
<sequence length="538" mass="62017">MSSSSMPESSATKPPDQGRLRLDGLPGDILDYLSIEHLDSLSFFNLRQTCRNIRDQTSRAFGRRYFKHMKFLLSCRSLIELKAISSDNQLSEFIRHISLGTERLNENMGQLFYPPGPAESRAKWIRNYGEIYQVKLLTQNDMEHHSLDTKVLIYIFMLLPNLESVGVGGPDIAHTKAERVYDMANMQPWGIEHLIRTLGASDDSISNDDSESSIHKVPDRHMMLRGEPMHYHAFHVMFDVLHELELASRKLKLDLHIRVPEFGTVMPIQFSRPGTRAALSNTRSLTLDFTRSPDFEGKVDWWVEGLLQRTTSATSIQLMHGHNLEASFGQLARGHFTNLKALKLEAVVLHDMEILLDMLRRVSSTVQSVDFSDVQIERRNEDPELLWGEGFARRNKWNEVLGVLLSFPHLESVSLRLLIEYRGYSKKVLFSDEEEGMADYIGEGDPVYELELADRKYYWSDELKLHGRQEIADILEHAVTGQLEFDCPYRSRAAEPWLWWGSKLFRTAFSDAHMRNYPPAYPAPKVQLRRFGGILRRH</sequence>
<gene>
    <name evidence="2" type="ORF">BU16DRAFT_53083</name>
</gene>
<dbReference type="EMBL" id="MU004191">
    <property type="protein sequence ID" value="KAF2493737.1"/>
    <property type="molecule type" value="Genomic_DNA"/>
</dbReference>
<evidence type="ECO:0000313" key="3">
    <source>
        <dbReference type="Proteomes" id="UP000799750"/>
    </source>
</evidence>
<protein>
    <submittedName>
        <fullName evidence="2">Uncharacterized protein</fullName>
    </submittedName>
</protein>
<organism evidence="2 3">
    <name type="scientific">Lophium mytilinum</name>
    <dbReference type="NCBI Taxonomy" id="390894"/>
    <lineage>
        <taxon>Eukaryota</taxon>
        <taxon>Fungi</taxon>
        <taxon>Dikarya</taxon>
        <taxon>Ascomycota</taxon>
        <taxon>Pezizomycotina</taxon>
        <taxon>Dothideomycetes</taxon>
        <taxon>Pleosporomycetidae</taxon>
        <taxon>Mytilinidiales</taxon>
        <taxon>Mytilinidiaceae</taxon>
        <taxon>Lophium</taxon>
    </lineage>
</organism>
<accession>A0A6A6QS76</accession>
<name>A0A6A6QS76_9PEZI</name>
<proteinExistence type="predicted"/>
<feature type="compositionally biased region" description="Low complexity" evidence="1">
    <location>
        <begin position="1"/>
        <end position="10"/>
    </location>
</feature>
<dbReference type="AlphaFoldDB" id="A0A6A6QS76"/>
<evidence type="ECO:0000256" key="1">
    <source>
        <dbReference type="SAM" id="MobiDB-lite"/>
    </source>
</evidence>